<dbReference type="AlphaFoldDB" id="A0A177Y0U1"/>
<dbReference type="RefSeq" id="WP_054963339.1">
    <property type="nucleotide sequence ID" value="NZ_LLEI02000025.1"/>
</dbReference>
<dbReference type="Proteomes" id="UP000078406">
    <property type="component" value="Unassembled WGS sequence"/>
</dbReference>
<evidence type="ECO:0000313" key="1">
    <source>
        <dbReference type="EMBL" id="OAJ94450.1"/>
    </source>
</evidence>
<proteinExistence type="predicted"/>
<comment type="caution">
    <text evidence="1">The sequence shown here is derived from an EMBL/GenBank/DDBJ whole genome shotgun (WGS) entry which is preliminary data.</text>
</comment>
<reference evidence="1 2" key="1">
    <citation type="journal article" date="2016" name="Syst. Appl. Microbiol.">
        <title>Vibrio bivalvicida sp. nov., a novel larval pathogen for bivalve molluscs reared in a hatchery.</title>
        <authorList>
            <person name="Dubert J."/>
            <person name="Romalde J.L."/>
            <person name="Prado S."/>
            <person name="Barja J.L."/>
        </authorList>
    </citation>
    <scope>NUCLEOTIDE SEQUENCE [LARGE SCALE GENOMIC DNA]</scope>
    <source>
        <strain evidence="1 2">605</strain>
    </source>
</reference>
<sequence>MKILYFDINSLLYSKNYIESDNELSVLLDEWRKCFGVNLLDAVPPDMDAIAKLQLIATEAGLLLYPIDPRYNRRHFLERNLFGSDVLAPDADLSIRLGDGDPIRRLVIHASKLDAYWFICGDIGQHGISRHYKNRIFTSDLETGLTDTLLNQILEVVI</sequence>
<dbReference type="EMBL" id="LLEI02000025">
    <property type="protein sequence ID" value="OAJ94450.1"/>
    <property type="molecule type" value="Genomic_DNA"/>
</dbReference>
<accession>A0A177Y0U1</accession>
<name>A0A177Y0U1_9VIBR</name>
<evidence type="ECO:0008006" key="3">
    <source>
        <dbReference type="Google" id="ProtNLM"/>
    </source>
</evidence>
<organism evidence="1 2">
    <name type="scientific">Vibrio bivalvicida</name>
    <dbReference type="NCBI Taxonomy" id="1276888"/>
    <lineage>
        <taxon>Bacteria</taxon>
        <taxon>Pseudomonadati</taxon>
        <taxon>Pseudomonadota</taxon>
        <taxon>Gammaproteobacteria</taxon>
        <taxon>Vibrionales</taxon>
        <taxon>Vibrionaceae</taxon>
        <taxon>Vibrio</taxon>
        <taxon>Vibrio oreintalis group</taxon>
    </lineage>
</organism>
<gene>
    <name evidence="1" type="ORF">APB76_09725</name>
</gene>
<evidence type="ECO:0000313" key="2">
    <source>
        <dbReference type="Proteomes" id="UP000078406"/>
    </source>
</evidence>
<protein>
    <recommendedName>
        <fullName evidence="3">PIN domain-containing protein</fullName>
    </recommendedName>
</protein>